<feature type="transmembrane region" description="Helical" evidence="1">
    <location>
        <begin position="379"/>
        <end position="397"/>
    </location>
</feature>
<dbReference type="EMBL" id="WPIN01000005">
    <property type="protein sequence ID" value="MVM31187.1"/>
    <property type="molecule type" value="Genomic_DNA"/>
</dbReference>
<keyword evidence="3" id="KW-1185">Reference proteome</keyword>
<keyword evidence="1" id="KW-1133">Transmembrane helix</keyword>
<accession>A0A7K1SBJ9</accession>
<feature type="transmembrane region" description="Helical" evidence="1">
    <location>
        <begin position="313"/>
        <end position="336"/>
    </location>
</feature>
<feature type="transmembrane region" description="Helical" evidence="1">
    <location>
        <begin position="443"/>
        <end position="463"/>
    </location>
</feature>
<name>A0A7K1SBJ9_9BACT</name>
<feature type="transmembrane region" description="Helical" evidence="1">
    <location>
        <begin position="275"/>
        <end position="292"/>
    </location>
</feature>
<keyword evidence="1" id="KW-0472">Membrane</keyword>
<proteinExistence type="predicted"/>
<dbReference type="Proteomes" id="UP000436006">
    <property type="component" value="Unassembled WGS sequence"/>
</dbReference>
<gene>
    <name evidence="2" type="ORF">GO755_14185</name>
</gene>
<feature type="transmembrane region" description="Helical" evidence="1">
    <location>
        <begin position="143"/>
        <end position="163"/>
    </location>
</feature>
<feature type="transmembrane region" description="Helical" evidence="1">
    <location>
        <begin position="243"/>
        <end position="263"/>
    </location>
</feature>
<feature type="transmembrane region" description="Helical" evidence="1">
    <location>
        <begin position="169"/>
        <end position="193"/>
    </location>
</feature>
<feature type="transmembrane region" description="Helical" evidence="1">
    <location>
        <begin position="348"/>
        <end position="367"/>
    </location>
</feature>
<sequence>MYLHKVRGLIAENRIQEAIKQVISITGEVNIDLHDDIISLSAQFEYWNRQQPITINNSTTEERAIFIENLLKIVNKVELEIDNMVALSREYQNNKNYHGAIIIIDKLLLIVEDESLRDLKAELSDSIISRTTTVSQRKEDFSFFWTFLMSLLLFSIPIGYFIIQDPTRFNLMYVLNIVLQISTLICMVLYPIIPRLVIDSFIKNADVYIRNKFDNRVDTLTWFSERANTSIWQFGKWWKRLGLSYLALYTLYYINWCVKMIYIDFPDEFKNFTDVIVNGSEGFFLVVLYRIVTDDTIKPSSRIENTFEEDLNYQMELGVAVIALFIFTIGSFYIFINPKNIEFGFFALISRTISGAVVSVGLCLFIGRLDSKFIEPKKWELWLLYLYAAIQLLFTLFDPALFKAVLGSDNINIIGSNIKINNDLSKKIGESIINRSTAFIEAITIYVLYFILLLKVFFIYFIINIYRNNRLFYFFLLGSKLNDEIKISTESANRQGRKKKPLLN</sequence>
<dbReference type="RefSeq" id="WP_157585837.1">
    <property type="nucleotide sequence ID" value="NZ_WPIN01000005.1"/>
</dbReference>
<evidence type="ECO:0000256" key="1">
    <source>
        <dbReference type="SAM" id="Phobius"/>
    </source>
</evidence>
<evidence type="ECO:0000313" key="3">
    <source>
        <dbReference type="Proteomes" id="UP000436006"/>
    </source>
</evidence>
<evidence type="ECO:0000313" key="2">
    <source>
        <dbReference type="EMBL" id="MVM31187.1"/>
    </source>
</evidence>
<dbReference type="AlphaFoldDB" id="A0A7K1SBJ9"/>
<protein>
    <submittedName>
        <fullName evidence="2">Uncharacterized protein</fullName>
    </submittedName>
</protein>
<organism evidence="2 3">
    <name type="scientific">Spirosoma arboris</name>
    <dbReference type="NCBI Taxonomy" id="2682092"/>
    <lineage>
        <taxon>Bacteria</taxon>
        <taxon>Pseudomonadati</taxon>
        <taxon>Bacteroidota</taxon>
        <taxon>Cytophagia</taxon>
        <taxon>Cytophagales</taxon>
        <taxon>Cytophagaceae</taxon>
        <taxon>Spirosoma</taxon>
    </lineage>
</organism>
<comment type="caution">
    <text evidence="2">The sequence shown here is derived from an EMBL/GenBank/DDBJ whole genome shotgun (WGS) entry which is preliminary data.</text>
</comment>
<keyword evidence="1" id="KW-0812">Transmembrane</keyword>
<reference evidence="2 3" key="1">
    <citation type="submission" date="2019-12" db="EMBL/GenBank/DDBJ databases">
        <title>Spirosoma sp. HMF4905 genome sequencing and assembly.</title>
        <authorList>
            <person name="Kang H."/>
            <person name="Cha I."/>
            <person name="Kim H."/>
            <person name="Joh K."/>
        </authorList>
    </citation>
    <scope>NUCLEOTIDE SEQUENCE [LARGE SCALE GENOMIC DNA]</scope>
    <source>
        <strain evidence="2 3">HMF4905</strain>
    </source>
</reference>